<reference evidence="3 4" key="1">
    <citation type="submission" date="2020-08" db="EMBL/GenBank/DDBJ databases">
        <title>Genomic Encyclopedia of Type Strains, Phase IV (KMG-IV): sequencing the most valuable type-strain genomes for metagenomic binning, comparative biology and taxonomic classification.</title>
        <authorList>
            <person name="Goeker M."/>
        </authorList>
    </citation>
    <scope>NUCLEOTIDE SEQUENCE [LARGE SCALE GENOMIC DNA]</scope>
    <source>
        <strain evidence="3 4">DSM 103462</strain>
    </source>
</reference>
<dbReference type="GO" id="GO:0035539">
    <property type="term" value="F:8-oxo-7,8-dihydrodeoxyguanosine triphosphate pyrophosphatase activity"/>
    <property type="evidence" value="ECO:0007669"/>
    <property type="project" value="UniProtKB-EC"/>
</dbReference>
<dbReference type="InterPro" id="IPR000086">
    <property type="entry name" value="NUDIX_hydrolase_dom"/>
</dbReference>
<name>A0A7W8GAG0_9SPIR</name>
<dbReference type="GO" id="GO:0006167">
    <property type="term" value="P:AMP biosynthetic process"/>
    <property type="evidence" value="ECO:0007669"/>
    <property type="project" value="TreeGrafter"/>
</dbReference>
<dbReference type="PROSITE" id="PS51462">
    <property type="entry name" value="NUDIX"/>
    <property type="match status" value="1"/>
</dbReference>
<dbReference type="GO" id="GO:0006754">
    <property type="term" value="P:ATP biosynthetic process"/>
    <property type="evidence" value="ECO:0007669"/>
    <property type="project" value="TreeGrafter"/>
</dbReference>
<gene>
    <name evidence="3" type="ORF">HNP76_002075</name>
</gene>
<accession>A0A7W8GAG0</accession>
<dbReference type="RefSeq" id="WP_184660195.1">
    <property type="nucleotide sequence ID" value="NZ_CP031518.1"/>
</dbReference>
<keyword evidence="4" id="KW-1185">Reference proteome</keyword>
<dbReference type="PANTHER" id="PTHR21340:SF0">
    <property type="entry name" value="BIS(5'-NUCLEOSYL)-TETRAPHOSPHATASE [ASYMMETRICAL]"/>
    <property type="match status" value="1"/>
</dbReference>
<protein>
    <submittedName>
        <fullName evidence="3">8-oxo-dGTP diphosphatase</fullName>
        <ecNumber evidence="3">3.6.1.55</ecNumber>
    </submittedName>
</protein>
<sequence length="171" mass="19617">MANPWEEIKLDDYEKHMSLDFKNMSLHKVFGAKENAEYVDRKGAYLIPVKDGKVGIVKTPKGFFFLGGGIEKGESHNECIKRECLEEAGFEAAVGEKICSAETYFLHETIGYFHPIQTYYAGSLAEKISEPTESDHKFMWIDYDELSGKMYLEMQNWALERALELKAKEVK</sequence>
<evidence type="ECO:0000259" key="2">
    <source>
        <dbReference type="PROSITE" id="PS51462"/>
    </source>
</evidence>
<evidence type="ECO:0000313" key="4">
    <source>
        <dbReference type="Proteomes" id="UP000518887"/>
    </source>
</evidence>
<keyword evidence="1 3" id="KW-0378">Hydrolase</keyword>
<dbReference type="EC" id="3.6.1.55" evidence="3"/>
<comment type="caution">
    <text evidence="3">The sequence shown here is derived from an EMBL/GenBank/DDBJ whole genome shotgun (WGS) entry which is preliminary data.</text>
</comment>
<dbReference type="PANTHER" id="PTHR21340">
    <property type="entry name" value="DIADENOSINE 5,5-P1,P4-TETRAPHOSPHATE PYROPHOSPHOHYDROLASE MUTT"/>
    <property type="match status" value="1"/>
</dbReference>
<dbReference type="GO" id="GO:0004081">
    <property type="term" value="F:bis(5'-nucleosyl)-tetraphosphatase (asymmetrical) activity"/>
    <property type="evidence" value="ECO:0007669"/>
    <property type="project" value="TreeGrafter"/>
</dbReference>
<dbReference type="AlphaFoldDB" id="A0A7W8GAG0"/>
<organism evidence="3 4">
    <name type="scientific">Treponema ruminis</name>
    <dbReference type="NCBI Taxonomy" id="744515"/>
    <lineage>
        <taxon>Bacteria</taxon>
        <taxon>Pseudomonadati</taxon>
        <taxon>Spirochaetota</taxon>
        <taxon>Spirochaetia</taxon>
        <taxon>Spirochaetales</taxon>
        <taxon>Treponemataceae</taxon>
        <taxon>Treponema</taxon>
    </lineage>
</organism>
<dbReference type="InterPro" id="IPR015797">
    <property type="entry name" value="NUDIX_hydrolase-like_dom_sf"/>
</dbReference>
<dbReference type="Pfam" id="PF00293">
    <property type="entry name" value="NUDIX"/>
    <property type="match status" value="1"/>
</dbReference>
<dbReference type="SUPFAM" id="SSF55811">
    <property type="entry name" value="Nudix"/>
    <property type="match status" value="1"/>
</dbReference>
<proteinExistence type="predicted"/>
<dbReference type="CDD" id="cd04684">
    <property type="entry name" value="NUDIX_Hydrolase"/>
    <property type="match status" value="1"/>
</dbReference>
<evidence type="ECO:0000313" key="3">
    <source>
        <dbReference type="EMBL" id="MBB5226694.1"/>
    </source>
</evidence>
<dbReference type="Gene3D" id="3.90.79.10">
    <property type="entry name" value="Nucleoside Triphosphate Pyrophosphohydrolase"/>
    <property type="match status" value="1"/>
</dbReference>
<evidence type="ECO:0000256" key="1">
    <source>
        <dbReference type="ARBA" id="ARBA00022801"/>
    </source>
</evidence>
<dbReference type="InterPro" id="IPR051325">
    <property type="entry name" value="Nudix_hydrolase_domain"/>
</dbReference>
<dbReference type="Proteomes" id="UP000518887">
    <property type="component" value="Unassembled WGS sequence"/>
</dbReference>
<dbReference type="EMBL" id="JACHFQ010000006">
    <property type="protein sequence ID" value="MBB5226694.1"/>
    <property type="molecule type" value="Genomic_DNA"/>
</dbReference>
<feature type="domain" description="Nudix hydrolase" evidence="2">
    <location>
        <begin position="37"/>
        <end position="167"/>
    </location>
</feature>